<evidence type="ECO:0000256" key="1">
    <source>
        <dbReference type="ARBA" id="ARBA00004123"/>
    </source>
</evidence>
<keyword evidence="5" id="KW-0539">Nucleus</keyword>
<dbReference type="GO" id="GO:0003677">
    <property type="term" value="F:DNA binding"/>
    <property type="evidence" value="ECO:0007669"/>
    <property type="project" value="UniProtKB-KW"/>
</dbReference>
<dbReference type="PANTHER" id="PTHR15741">
    <property type="entry name" value="BASIC HELIX-LOOP-HELIX ZIP TRANSCRIPTION FACTOR"/>
    <property type="match status" value="1"/>
</dbReference>
<evidence type="ECO:0000313" key="8">
    <source>
        <dbReference type="Proteomes" id="UP001529510"/>
    </source>
</evidence>
<keyword evidence="3" id="KW-0238">DNA-binding</keyword>
<keyword evidence="2" id="KW-0805">Transcription regulation</keyword>
<evidence type="ECO:0000256" key="3">
    <source>
        <dbReference type="ARBA" id="ARBA00023125"/>
    </source>
</evidence>
<keyword evidence="8" id="KW-1185">Reference proteome</keyword>
<reference evidence="7 8" key="1">
    <citation type="submission" date="2024-05" db="EMBL/GenBank/DDBJ databases">
        <title>Genome sequencing and assembly of Indian major carp, Cirrhinus mrigala (Hamilton, 1822).</title>
        <authorList>
            <person name="Mohindra V."/>
            <person name="Chowdhury L.M."/>
            <person name="Lal K."/>
            <person name="Jena J.K."/>
        </authorList>
    </citation>
    <scope>NUCLEOTIDE SEQUENCE [LARGE SCALE GENOMIC DNA]</scope>
    <source>
        <strain evidence="7">CM1030</strain>
        <tissue evidence="7">Blood</tissue>
    </source>
</reference>
<accession>A0ABD0R6T8</accession>
<feature type="coiled-coil region" evidence="6">
    <location>
        <begin position="5"/>
        <end position="46"/>
    </location>
</feature>
<dbReference type="Proteomes" id="UP001529510">
    <property type="component" value="Unassembled WGS sequence"/>
</dbReference>
<sequence length="78" mass="9288">KATTLQKTAEYISKMQQERAQLHEEAQRLRDEILMLNTAINACQQQLPATGVPVTRQRFDHMREKFREYVRAQTLQNW</sequence>
<dbReference type="Gene3D" id="4.10.280.10">
    <property type="entry name" value="Helix-loop-helix DNA-binding domain"/>
    <property type="match status" value="1"/>
</dbReference>
<dbReference type="AlphaFoldDB" id="A0ABD0R6T8"/>
<evidence type="ECO:0000256" key="6">
    <source>
        <dbReference type="SAM" id="Coils"/>
    </source>
</evidence>
<dbReference type="EMBL" id="JAMKFB020000005">
    <property type="protein sequence ID" value="KAL0194216.1"/>
    <property type="molecule type" value="Genomic_DNA"/>
</dbReference>
<evidence type="ECO:0000313" key="7">
    <source>
        <dbReference type="EMBL" id="KAL0194216.1"/>
    </source>
</evidence>
<gene>
    <name evidence="7" type="ORF">M9458_012512</name>
</gene>
<dbReference type="PANTHER" id="PTHR15741:SF41">
    <property type="entry name" value="CARBOHYDRATE-RESPONSIVE ELEMENT-BINDING PROTEIN-LIKE"/>
    <property type="match status" value="1"/>
</dbReference>
<dbReference type="InterPro" id="IPR036638">
    <property type="entry name" value="HLH_DNA-bd_sf"/>
</dbReference>
<protein>
    <submittedName>
        <fullName evidence="7">Uncharacterized protein</fullName>
    </submittedName>
</protein>
<proteinExistence type="predicted"/>
<dbReference type="InterPro" id="IPR052207">
    <property type="entry name" value="Max-like/E-box_TFs"/>
</dbReference>
<organism evidence="7 8">
    <name type="scientific">Cirrhinus mrigala</name>
    <name type="common">Mrigala</name>
    <dbReference type="NCBI Taxonomy" id="683832"/>
    <lineage>
        <taxon>Eukaryota</taxon>
        <taxon>Metazoa</taxon>
        <taxon>Chordata</taxon>
        <taxon>Craniata</taxon>
        <taxon>Vertebrata</taxon>
        <taxon>Euteleostomi</taxon>
        <taxon>Actinopterygii</taxon>
        <taxon>Neopterygii</taxon>
        <taxon>Teleostei</taxon>
        <taxon>Ostariophysi</taxon>
        <taxon>Cypriniformes</taxon>
        <taxon>Cyprinidae</taxon>
        <taxon>Labeoninae</taxon>
        <taxon>Labeonini</taxon>
        <taxon>Cirrhinus</taxon>
    </lineage>
</organism>
<comment type="caution">
    <text evidence="7">The sequence shown here is derived from an EMBL/GenBank/DDBJ whole genome shotgun (WGS) entry which is preliminary data.</text>
</comment>
<evidence type="ECO:0000256" key="4">
    <source>
        <dbReference type="ARBA" id="ARBA00023163"/>
    </source>
</evidence>
<comment type="subcellular location">
    <subcellularLocation>
        <location evidence="1">Nucleus</location>
    </subcellularLocation>
</comment>
<evidence type="ECO:0000256" key="5">
    <source>
        <dbReference type="ARBA" id="ARBA00023242"/>
    </source>
</evidence>
<keyword evidence="6" id="KW-0175">Coiled coil</keyword>
<dbReference type="SUPFAM" id="SSF47459">
    <property type="entry name" value="HLH, helix-loop-helix DNA-binding domain"/>
    <property type="match status" value="1"/>
</dbReference>
<keyword evidence="4" id="KW-0804">Transcription</keyword>
<evidence type="ECO:0000256" key="2">
    <source>
        <dbReference type="ARBA" id="ARBA00023015"/>
    </source>
</evidence>
<feature type="non-terminal residue" evidence="7">
    <location>
        <position position="1"/>
    </location>
</feature>
<name>A0ABD0R6T8_CIRMR</name>
<feature type="non-terminal residue" evidence="7">
    <location>
        <position position="78"/>
    </location>
</feature>
<dbReference type="GO" id="GO:0005634">
    <property type="term" value="C:nucleus"/>
    <property type="evidence" value="ECO:0007669"/>
    <property type="project" value="UniProtKB-SubCell"/>
</dbReference>